<keyword evidence="1" id="KW-0863">Zinc-finger</keyword>
<dbReference type="OrthoDB" id="10661196at2759"/>
<feature type="compositionally biased region" description="Basic residues" evidence="2">
    <location>
        <begin position="1"/>
        <end position="11"/>
    </location>
</feature>
<evidence type="ECO:0000256" key="2">
    <source>
        <dbReference type="SAM" id="MobiDB-lite"/>
    </source>
</evidence>
<evidence type="ECO:0000313" key="4">
    <source>
        <dbReference type="EMBL" id="MPC59449.1"/>
    </source>
</evidence>
<keyword evidence="1" id="KW-0479">Metal-binding</keyword>
<evidence type="ECO:0000313" key="5">
    <source>
        <dbReference type="Proteomes" id="UP000324222"/>
    </source>
</evidence>
<dbReference type="InterPro" id="IPR013087">
    <property type="entry name" value="Znf_C2H2_type"/>
</dbReference>
<keyword evidence="5" id="KW-1185">Reference proteome</keyword>
<gene>
    <name evidence="4" type="ORF">E2C01_053468</name>
</gene>
<organism evidence="4 5">
    <name type="scientific">Portunus trituberculatus</name>
    <name type="common">Swimming crab</name>
    <name type="synonym">Neptunus trituberculatus</name>
    <dbReference type="NCBI Taxonomy" id="210409"/>
    <lineage>
        <taxon>Eukaryota</taxon>
        <taxon>Metazoa</taxon>
        <taxon>Ecdysozoa</taxon>
        <taxon>Arthropoda</taxon>
        <taxon>Crustacea</taxon>
        <taxon>Multicrustacea</taxon>
        <taxon>Malacostraca</taxon>
        <taxon>Eumalacostraca</taxon>
        <taxon>Eucarida</taxon>
        <taxon>Decapoda</taxon>
        <taxon>Pleocyemata</taxon>
        <taxon>Brachyura</taxon>
        <taxon>Eubrachyura</taxon>
        <taxon>Portunoidea</taxon>
        <taxon>Portunidae</taxon>
        <taxon>Portuninae</taxon>
        <taxon>Portunus</taxon>
    </lineage>
</organism>
<accession>A0A5B7GPA0</accession>
<dbReference type="EMBL" id="VSRR010016570">
    <property type="protein sequence ID" value="MPC59449.1"/>
    <property type="molecule type" value="Genomic_DNA"/>
</dbReference>
<dbReference type="AlphaFoldDB" id="A0A5B7GPA0"/>
<dbReference type="Proteomes" id="UP000324222">
    <property type="component" value="Unassembled WGS sequence"/>
</dbReference>
<feature type="region of interest" description="Disordered" evidence="2">
    <location>
        <begin position="312"/>
        <end position="338"/>
    </location>
</feature>
<dbReference type="PROSITE" id="PS50157">
    <property type="entry name" value="ZINC_FINGER_C2H2_2"/>
    <property type="match status" value="2"/>
</dbReference>
<feature type="region of interest" description="Disordered" evidence="2">
    <location>
        <begin position="126"/>
        <end position="147"/>
    </location>
</feature>
<keyword evidence="1" id="KW-0862">Zinc</keyword>
<sequence>MDKIRILRSSRRKIDPKKGRTSGGAPVAVPAHPSQPAPAEATQQWVPVLVLNISKPNTPLATTTIPVTYSNNNTQNVTVKSSILAENDVPVTTCSSLVDVPVTNSNVIIQCNNSDSKQCVINPVEPAPGDVQTASTDTSEELQRTDQDASDNHVKCVLCDKIFPSLKDMQTHYLSTHKSRRGKDSRKTKVNSDSFATQISIDSEQCYLDQKSELSLPMSEKGEIDPKCPVCSIDFSSADEVNKHMREVHSYVCSECSSTFYTLFQFTNHKCTKIVKKVKRTKRKITASLASKLTLNPEAAKIMNSFVQIQPKTKNISKSSSRKSQRSPTPPSQEMVQQPVSMITLVGEAKQTQTLETPTNENMSVCSVTTSIASEVAEETSLSEPIIVSKQDNHEEEESVFLPSIETAYSLKSPCDCRNEEQSHSSKIPVLETRNMEQAKQYIQKTKFSEHKVSQSELIMEKIAQLKRNPHVSLSWRPTLQARGCMEEDGEYVCGRCNVLCDDMEDYMDHLQDCLTMTSVTLEPAPTPPRRLLKLPCQTVAFGSRESGHSRYLINQNLIAKLQAYLPNSLVKTSQPLPHQFKPPNAAPPGSTGQTFRDLLDDDFGYESHESVDIQTAGSSSPVSPATWHSEAPHSSRELSAIQGKVSMSNTTKGTTQPMVMIPMDSKINLSVSPDHQLLKKLSDHSQCGEETTKTNSSLILAASPLGLLLDQDDIKMEVEEEVVEDHFEVR</sequence>
<feature type="compositionally biased region" description="Polar residues" evidence="2">
    <location>
        <begin position="613"/>
        <end position="624"/>
    </location>
</feature>
<feature type="region of interest" description="Disordered" evidence="2">
    <location>
        <begin position="575"/>
        <end position="638"/>
    </location>
</feature>
<dbReference type="Pfam" id="PF00096">
    <property type="entry name" value="zf-C2H2"/>
    <property type="match status" value="1"/>
</dbReference>
<evidence type="ECO:0000256" key="1">
    <source>
        <dbReference type="PROSITE-ProRule" id="PRU00042"/>
    </source>
</evidence>
<feature type="domain" description="C2H2-type" evidence="3">
    <location>
        <begin position="154"/>
        <end position="182"/>
    </location>
</feature>
<dbReference type="Pfam" id="PF12874">
    <property type="entry name" value="zf-met"/>
    <property type="match status" value="1"/>
</dbReference>
<dbReference type="PROSITE" id="PS00028">
    <property type="entry name" value="ZINC_FINGER_C2H2_1"/>
    <property type="match status" value="2"/>
</dbReference>
<dbReference type="Gene3D" id="3.30.160.60">
    <property type="entry name" value="Classic Zinc Finger"/>
    <property type="match status" value="1"/>
</dbReference>
<protein>
    <recommendedName>
        <fullName evidence="3">C2H2-type domain-containing protein</fullName>
    </recommendedName>
</protein>
<dbReference type="SMART" id="SM00355">
    <property type="entry name" value="ZnF_C2H2"/>
    <property type="match status" value="4"/>
</dbReference>
<reference evidence="4 5" key="1">
    <citation type="submission" date="2019-05" db="EMBL/GenBank/DDBJ databases">
        <title>Another draft genome of Portunus trituberculatus and its Hox gene families provides insights of decapod evolution.</title>
        <authorList>
            <person name="Jeong J.-H."/>
            <person name="Song I."/>
            <person name="Kim S."/>
            <person name="Choi T."/>
            <person name="Kim D."/>
            <person name="Ryu S."/>
            <person name="Kim W."/>
        </authorList>
    </citation>
    <scope>NUCLEOTIDE SEQUENCE [LARGE SCALE GENOMIC DNA]</scope>
    <source>
        <tissue evidence="4">Muscle</tissue>
    </source>
</reference>
<evidence type="ECO:0000259" key="3">
    <source>
        <dbReference type="PROSITE" id="PS50157"/>
    </source>
</evidence>
<comment type="caution">
    <text evidence="4">The sequence shown here is derived from an EMBL/GenBank/DDBJ whole genome shotgun (WGS) entry which is preliminary data.</text>
</comment>
<name>A0A5B7GPA0_PORTR</name>
<feature type="domain" description="C2H2-type" evidence="3">
    <location>
        <begin position="226"/>
        <end position="250"/>
    </location>
</feature>
<dbReference type="GO" id="GO:0008270">
    <property type="term" value="F:zinc ion binding"/>
    <property type="evidence" value="ECO:0007669"/>
    <property type="project" value="UniProtKB-KW"/>
</dbReference>
<proteinExistence type="predicted"/>
<feature type="region of interest" description="Disordered" evidence="2">
    <location>
        <begin position="1"/>
        <end position="37"/>
    </location>
</feature>